<evidence type="ECO:0000256" key="3">
    <source>
        <dbReference type="ARBA" id="ARBA00023006"/>
    </source>
</evidence>
<evidence type="ECO:0000256" key="2">
    <source>
        <dbReference type="ARBA" id="ARBA00022927"/>
    </source>
</evidence>
<name>A0A1E3P4A4_WICAA</name>
<evidence type="ECO:0000256" key="1">
    <source>
        <dbReference type="ARBA" id="ARBA00022786"/>
    </source>
</evidence>
<organism evidence="4 5">
    <name type="scientific">Wickerhamomyces anomalus (strain ATCC 58044 / CBS 1984 / NCYC 433 / NRRL Y-366-8)</name>
    <name type="common">Yeast</name>
    <name type="synonym">Hansenula anomala</name>
    <dbReference type="NCBI Taxonomy" id="683960"/>
    <lineage>
        <taxon>Eukaryota</taxon>
        <taxon>Fungi</taxon>
        <taxon>Dikarya</taxon>
        <taxon>Ascomycota</taxon>
        <taxon>Saccharomycotina</taxon>
        <taxon>Saccharomycetes</taxon>
        <taxon>Phaffomycetales</taxon>
        <taxon>Wickerhamomycetaceae</taxon>
        <taxon>Wickerhamomyces</taxon>
    </lineage>
</organism>
<keyword evidence="1" id="KW-0833">Ubl conjugation pathway</keyword>
<keyword evidence="2" id="KW-0653">Protein transport</keyword>
<keyword evidence="5" id="KW-1185">Reference proteome</keyword>
<evidence type="ECO:0000313" key="4">
    <source>
        <dbReference type="EMBL" id="ODQ60336.1"/>
    </source>
</evidence>
<dbReference type="GO" id="GO:0006914">
    <property type="term" value="P:autophagy"/>
    <property type="evidence" value="ECO:0007669"/>
    <property type="project" value="UniProtKB-KW"/>
</dbReference>
<proteinExistence type="predicted"/>
<dbReference type="OrthoDB" id="5949865at2759"/>
<dbReference type="GO" id="GO:0019787">
    <property type="term" value="F:ubiquitin-like protein transferase activity"/>
    <property type="evidence" value="ECO:0007669"/>
    <property type="project" value="InterPro"/>
</dbReference>
<dbReference type="Proteomes" id="UP000094112">
    <property type="component" value="Unassembled WGS sequence"/>
</dbReference>
<sequence length="162" mass="18913">MISEAQYNEQLPRLLSRMAKLSAIKSIQQSTTSFSSKDLIKGTSSPSNVNTPGHIQFMIRYNNNYALPILYFKYFKPQYIIQDDMEIETSTSINKLEEIQSFLQIPSEFPISLGQCEDETWWFIHPCNTSDFLQNSEEQDYLNNWFSVYGGILFNVKVDEFY</sequence>
<gene>
    <name evidence="4" type="ORF">WICANDRAFT_78940</name>
</gene>
<dbReference type="EMBL" id="KV454210">
    <property type="protein sequence ID" value="ODQ60336.1"/>
    <property type="molecule type" value="Genomic_DNA"/>
</dbReference>
<protein>
    <submittedName>
        <fullName evidence="4">Uncharacterized protein</fullName>
    </submittedName>
</protein>
<dbReference type="InterPro" id="IPR007135">
    <property type="entry name" value="Atg3/Atg10"/>
</dbReference>
<reference evidence="4 5" key="1">
    <citation type="journal article" date="2016" name="Proc. Natl. Acad. Sci. U.S.A.">
        <title>Comparative genomics of biotechnologically important yeasts.</title>
        <authorList>
            <person name="Riley R."/>
            <person name="Haridas S."/>
            <person name="Wolfe K.H."/>
            <person name="Lopes M.R."/>
            <person name="Hittinger C.T."/>
            <person name="Goeker M."/>
            <person name="Salamov A.A."/>
            <person name="Wisecaver J.H."/>
            <person name="Long T.M."/>
            <person name="Calvey C.H."/>
            <person name="Aerts A.L."/>
            <person name="Barry K.W."/>
            <person name="Choi C."/>
            <person name="Clum A."/>
            <person name="Coughlan A.Y."/>
            <person name="Deshpande S."/>
            <person name="Douglass A.P."/>
            <person name="Hanson S.J."/>
            <person name="Klenk H.-P."/>
            <person name="LaButti K.M."/>
            <person name="Lapidus A."/>
            <person name="Lindquist E.A."/>
            <person name="Lipzen A.M."/>
            <person name="Meier-Kolthoff J.P."/>
            <person name="Ohm R.A."/>
            <person name="Otillar R.P."/>
            <person name="Pangilinan J.L."/>
            <person name="Peng Y."/>
            <person name="Rokas A."/>
            <person name="Rosa C.A."/>
            <person name="Scheuner C."/>
            <person name="Sibirny A.A."/>
            <person name="Slot J.C."/>
            <person name="Stielow J.B."/>
            <person name="Sun H."/>
            <person name="Kurtzman C.P."/>
            <person name="Blackwell M."/>
            <person name="Grigoriev I.V."/>
            <person name="Jeffries T.W."/>
        </authorList>
    </citation>
    <scope>NUCLEOTIDE SEQUENCE [LARGE SCALE GENOMIC DNA]</scope>
    <source>
        <strain evidence="5">ATCC 58044 / CBS 1984 / NCYC 433 / NRRL Y-366-8</strain>
    </source>
</reference>
<evidence type="ECO:0000313" key="5">
    <source>
        <dbReference type="Proteomes" id="UP000094112"/>
    </source>
</evidence>
<dbReference type="Pfam" id="PF03987">
    <property type="entry name" value="Autophagy_act_C"/>
    <property type="match status" value="1"/>
</dbReference>
<dbReference type="Gene3D" id="3.30.1460.50">
    <property type="match status" value="1"/>
</dbReference>
<dbReference type="RefSeq" id="XP_019039543.1">
    <property type="nucleotide sequence ID" value="XM_019184809.1"/>
</dbReference>
<keyword evidence="3" id="KW-0072">Autophagy</keyword>
<dbReference type="GeneID" id="30202055"/>
<keyword evidence="2" id="KW-0813">Transport</keyword>
<dbReference type="GO" id="GO:0015031">
    <property type="term" value="P:protein transport"/>
    <property type="evidence" value="ECO:0007669"/>
    <property type="project" value="UniProtKB-KW"/>
</dbReference>
<accession>A0A1E3P4A4</accession>
<dbReference type="AlphaFoldDB" id="A0A1E3P4A4"/>